<comment type="caution">
    <text evidence="8">The sequence shown here is derived from an EMBL/GenBank/DDBJ whole genome shotgun (WGS) entry which is preliminary data.</text>
</comment>
<reference evidence="8 9" key="1">
    <citation type="submission" date="2024-12" db="EMBL/GenBank/DDBJ databases">
        <title>The unique morphological basis and parallel evolutionary history of personate flowers in Penstemon.</title>
        <authorList>
            <person name="Depatie T.H."/>
            <person name="Wessinger C.A."/>
        </authorList>
    </citation>
    <scope>NUCLEOTIDE SEQUENCE [LARGE SCALE GENOMIC DNA]</scope>
    <source>
        <strain evidence="8">WTNN_2</strain>
        <tissue evidence="8">Leaf</tissue>
    </source>
</reference>
<dbReference type="Pfam" id="PF23598">
    <property type="entry name" value="LRR_14"/>
    <property type="match status" value="1"/>
</dbReference>
<keyword evidence="9" id="KW-1185">Reference proteome</keyword>
<dbReference type="GO" id="GO:0006952">
    <property type="term" value="P:defense response"/>
    <property type="evidence" value="ECO:0007669"/>
    <property type="project" value="UniProtKB-KW"/>
</dbReference>
<evidence type="ECO:0000313" key="8">
    <source>
        <dbReference type="EMBL" id="KAL3812920.1"/>
    </source>
</evidence>
<organism evidence="8 9">
    <name type="scientific">Penstemon smallii</name>
    <dbReference type="NCBI Taxonomy" id="265156"/>
    <lineage>
        <taxon>Eukaryota</taxon>
        <taxon>Viridiplantae</taxon>
        <taxon>Streptophyta</taxon>
        <taxon>Embryophyta</taxon>
        <taxon>Tracheophyta</taxon>
        <taxon>Spermatophyta</taxon>
        <taxon>Magnoliopsida</taxon>
        <taxon>eudicotyledons</taxon>
        <taxon>Gunneridae</taxon>
        <taxon>Pentapetalae</taxon>
        <taxon>asterids</taxon>
        <taxon>lamiids</taxon>
        <taxon>Lamiales</taxon>
        <taxon>Plantaginaceae</taxon>
        <taxon>Cheloneae</taxon>
        <taxon>Penstemon</taxon>
    </lineage>
</organism>
<evidence type="ECO:0000313" key="9">
    <source>
        <dbReference type="Proteomes" id="UP001634393"/>
    </source>
</evidence>
<dbReference type="Pfam" id="PF18052">
    <property type="entry name" value="Rx_N"/>
    <property type="match status" value="1"/>
</dbReference>
<dbReference type="InterPro" id="IPR044974">
    <property type="entry name" value="Disease_R_plants"/>
</dbReference>
<keyword evidence="1" id="KW-0677">Repeat</keyword>
<dbReference type="SUPFAM" id="SSF52058">
    <property type="entry name" value="L domain-like"/>
    <property type="match status" value="1"/>
</dbReference>
<dbReference type="AlphaFoldDB" id="A0ABD3RJ28"/>
<evidence type="ECO:0000259" key="5">
    <source>
        <dbReference type="Pfam" id="PF18052"/>
    </source>
</evidence>
<feature type="domain" description="Disease resistance N-terminal" evidence="5">
    <location>
        <begin position="24"/>
        <end position="102"/>
    </location>
</feature>
<dbReference type="PANTHER" id="PTHR23155">
    <property type="entry name" value="DISEASE RESISTANCE PROTEIN RP"/>
    <property type="match status" value="1"/>
</dbReference>
<dbReference type="InterPro" id="IPR055414">
    <property type="entry name" value="LRR_R13L4/SHOC2-like"/>
</dbReference>
<keyword evidence="2" id="KW-0547">Nucleotide-binding</keyword>
<dbReference type="Gene3D" id="3.80.10.10">
    <property type="entry name" value="Ribonuclease Inhibitor"/>
    <property type="match status" value="1"/>
</dbReference>
<evidence type="ECO:0008006" key="10">
    <source>
        <dbReference type="Google" id="ProtNLM"/>
    </source>
</evidence>
<keyword evidence="4" id="KW-0067">ATP-binding</keyword>
<evidence type="ECO:0000256" key="4">
    <source>
        <dbReference type="ARBA" id="ARBA00022840"/>
    </source>
</evidence>
<evidence type="ECO:0000259" key="7">
    <source>
        <dbReference type="Pfam" id="PF23598"/>
    </source>
</evidence>
<dbReference type="Gene3D" id="1.20.5.4130">
    <property type="match status" value="2"/>
</dbReference>
<evidence type="ECO:0000256" key="2">
    <source>
        <dbReference type="ARBA" id="ARBA00022741"/>
    </source>
</evidence>
<dbReference type="InterPro" id="IPR036388">
    <property type="entry name" value="WH-like_DNA-bd_sf"/>
</dbReference>
<dbReference type="InterPro" id="IPR032675">
    <property type="entry name" value="LRR_dom_sf"/>
</dbReference>
<sequence>MKRSELISWTVDINTAADAEVPISLENVFELIGREADLLTGVKEKVEWIENKFQVMVDLLQKVEALPEVPDDVNGYVSSSRKVIRKAEDVIETYAKIVAKRNTAAFYKKLFHWFKVRNQSMELEKIKNEIMEVEKGWLEINFNVVSKHETSANVMGRLESYEVLCGSGGGQEEHLECVKWVRGELAPLNDFLKKIDRKRLEFGERREYWIRELEYIFTELGNSLDHSNFLKSDLSLSKIQSKILDLYRRYYTFGIGEFCTQERKIPISPRIRMNCPVPGGSSSSSSSSSSDHDIYRVNCLVKEINHLMGESTSRDLLNRVSTDLEMMHDLIKDGRVMKDKDERLKVWLNQVKDIFDDFQAIMRGTTWSQPENFSREDLDQIDDEICRMAGRKTMYGICNSAVGADCRLYYYSTTSAFAISKAPDDHSSRTSTQLLKTFTRELELMQALFEDVKTHVGPLDERLKIWLQELKLVAHETESVLELLSDTQRRTHAQRRCEKLNRRICTMSIWKHTYGVGDVKSSASSSISIDHQLGDGETVPYPSEDMDDEIDLIRRELKLMHALDRDITSKMDEVDGDTKAWVEKMRNVARKVEGMLRSDNIVGTDDVDQIKDDIRELFKRRVTSDIQLESNSIPELTNNNQMQDRSDALEYKDTINTSVPPYLKQCINHFSLFPSDFEVPARRLKVLWIAEGLARPKNGETAEHVAENYLQELVQKKLVEVTKKKVNGNVKACRLTDEARDEWLPKAAEESRFLKDEQGIISRLVDHHNGTTTTTTDSVKQYRNVISFLSFDTQEGKKSGERIGNFVDKCIASDCFLELRILDLEKVFRPKLPKSVSKLVRLRYIGLRWTFLEKLPKFVNKLLNLQVLDVKHTYINTLPRSIWSMQYLQHLYLSETYRTKFPDRPSSATSSLTALQTLWGAFVDETTCVKQGLDTLLHIRKLGLSCRSTSSQRSNSMSEQLRAVDKWISNLSSLESLRLKSRDKNGDPSYLHLSPLTNHQNLSTVYLLGKLKPSVVYGFPSNLIDVTLSSSELGFDPMSYLEKLPKLVILRLLSKSVVYDWMLFTNGGFPQLKVLKLWKLEFLKDLEIEKGAMPCLEDLEIRSCNNLEMLPDGLQNLEKLTKLKLTLMPKEFIDKTEETQAELWSKLEHVLEFEPVRNGAHN</sequence>
<name>A0ABD3RJ28_9LAMI</name>
<feature type="domain" description="Disease resistance protein winged helix" evidence="6">
    <location>
        <begin position="672"/>
        <end position="737"/>
    </location>
</feature>
<evidence type="ECO:0000259" key="6">
    <source>
        <dbReference type="Pfam" id="PF23559"/>
    </source>
</evidence>
<dbReference type="Proteomes" id="UP001634393">
    <property type="component" value="Unassembled WGS sequence"/>
</dbReference>
<gene>
    <name evidence="8" type="ORF">ACJIZ3_014188</name>
</gene>
<keyword evidence="3" id="KW-0611">Plant defense</keyword>
<evidence type="ECO:0000256" key="1">
    <source>
        <dbReference type="ARBA" id="ARBA00022737"/>
    </source>
</evidence>
<proteinExistence type="predicted"/>
<dbReference type="Gene3D" id="1.10.10.10">
    <property type="entry name" value="Winged helix-like DNA-binding domain superfamily/Winged helix DNA-binding domain"/>
    <property type="match status" value="1"/>
</dbReference>
<feature type="domain" description="Disease resistance R13L4/SHOC-2-like LRR" evidence="7">
    <location>
        <begin position="810"/>
        <end position="1146"/>
    </location>
</feature>
<dbReference type="GO" id="GO:0000166">
    <property type="term" value="F:nucleotide binding"/>
    <property type="evidence" value="ECO:0007669"/>
    <property type="project" value="UniProtKB-KW"/>
</dbReference>
<dbReference type="InterPro" id="IPR041118">
    <property type="entry name" value="Rx_N"/>
</dbReference>
<dbReference type="EMBL" id="JBJXBP010000008">
    <property type="protein sequence ID" value="KAL3812920.1"/>
    <property type="molecule type" value="Genomic_DNA"/>
</dbReference>
<dbReference type="Pfam" id="PF23559">
    <property type="entry name" value="WHD_DRP"/>
    <property type="match status" value="1"/>
</dbReference>
<protein>
    <recommendedName>
        <fullName evidence="10">Rx N-terminal domain-containing protein</fullName>
    </recommendedName>
</protein>
<dbReference type="InterPro" id="IPR058922">
    <property type="entry name" value="WHD_DRP"/>
</dbReference>
<evidence type="ECO:0000256" key="3">
    <source>
        <dbReference type="ARBA" id="ARBA00022821"/>
    </source>
</evidence>
<accession>A0ABD3RJ28</accession>
<dbReference type="PANTHER" id="PTHR23155:SF955">
    <property type="entry name" value="AAA+ ATPASE DOMAIN-CONTAINING PROTEIN"/>
    <property type="match status" value="1"/>
</dbReference>